<feature type="domain" description="FAD-dependent urate hydroxylase HpyO/Asp monooxygenase CreE-like FAD/NAD(P)-binding" evidence="2">
    <location>
        <begin position="81"/>
        <end position="224"/>
    </location>
</feature>
<name>A0A561C862_9BURK</name>
<dbReference type="AlphaFoldDB" id="A0A561C862"/>
<protein>
    <submittedName>
        <fullName evidence="3">Cation diffusion facilitator CzcD-associated flavoprotein CzcO</fullName>
    </submittedName>
</protein>
<dbReference type="InterPro" id="IPR038732">
    <property type="entry name" value="HpyO/CreE_NAD-binding"/>
</dbReference>
<dbReference type="PRINTS" id="PR00411">
    <property type="entry name" value="PNDRDTASEI"/>
</dbReference>
<organism evidence="3 4">
    <name type="scientific">Variovorax beijingensis</name>
    <dbReference type="NCBI Taxonomy" id="2496117"/>
    <lineage>
        <taxon>Bacteria</taxon>
        <taxon>Pseudomonadati</taxon>
        <taxon>Pseudomonadota</taxon>
        <taxon>Betaproteobacteria</taxon>
        <taxon>Burkholderiales</taxon>
        <taxon>Comamonadaceae</taxon>
        <taxon>Variovorax</taxon>
    </lineage>
</organism>
<dbReference type="Proteomes" id="UP000319722">
    <property type="component" value="Unassembled WGS sequence"/>
</dbReference>
<dbReference type="Pfam" id="PF13454">
    <property type="entry name" value="NAD_binding_9"/>
    <property type="match status" value="1"/>
</dbReference>
<keyword evidence="1" id="KW-0560">Oxidoreductase</keyword>
<dbReference type="PANTHER" id="PTHR43539:SF91">
    <property type="entry name" value="FAD-DEPENDENT URATE HYDROXYLASE"/>
    <property type="match status" value="1"/>
</dbReference>
<evidence type="ECO:0000256" key="1">
    <source>
        <dbReference type="ARBA" id="ARBA00023002"/>
    </source>
</evidence>
<comment type="caution">
    <text evidence="3">The sequence shown here is derived from an EMBL/GenBank/DDBJ whole genome shotgun (WGS) entry which is preliminary data.</text>
</comment>
<dbReference type="PRINTS" id="PR00368">
    <property type="entry name" value="FADPNR"/>
</dbReference>
<sequence length="519" mass="56160">MGLSRSRLKSFLHWAGFHANPPPVSFCKMTIDAASPAPSSHPQGLAALEQRLARDLECLGWPARAWMPVRTHGGEPVLDVAIIGAGQAGLAAAAALAQQGIRAVVFDRSPAGSEGPWATTARMETLRSPKELTGPALGLPALTFRAWFEAQFGTEAWESMDKIPRLQWMDYLRWYRRVMNVDVRNDTAVTGIQPLADAAAVRLALRTPAGAAQVLARRVVLATGRDGLGGPAVPAFVNALPRSQWAHSSDEMDYGKLAGLRVGVVGAGSSAMDSAATALEAGAHSVELLIRRPDLPRVNKGKGAGVPGLTQGHYDLPDAFKWRIRHYINVANVPPPHGSTLRVSRHPNAFFNFGCPVLAVEPQGAAMRVATPRGDFVFDFLVVSTGFKIDWRCRPEFDTIASHVRTWKDRFVPAPGDEDQELADSPDLGPVFEFRERAAGQCPGLDRIHCFCYPAALSHGTVSGDIPAISDGARRLASGMASLFYREDFEQHFANLEAYSEPELFGDEWVPAPPPSERG</sequence>
<gene>
    <name evidence="3" type="ORF">FB547_103363</name>
</gene>
<dbReference type="GO" id="GO:0004497">
    <property type="term" value="F:monooxygenase activity"/>
    <property type="evidence" value="ECO:0007669"/>
    <property type="project" value="TreeGrafter"/>
</dbReference>
<dbReference type="GO" id="GO:0050660">
    <property type="term" value="F:flavin adenine dinucleotide binding"/>
    <property type="evidence" value="ECO:0007669"/>
    <property type="project" value="TreeGrafter"/>
</dbReference>
<dbReference type="Gene3D" id="3.50.50.60">
    <property type="entry name" value="FAD/NAD(P)-binding domain"/>
    <property type="match status" value="1"/>
</dbReference>
<dbReference type="EMBL" id="VIVL01000003">
    <property type="protein sequence ID" value="TWD87381.1"/>
    <property type="molecule type" value="Genomic_DNA"/>
</dbReference>
<dbReference type="InterPro" id="IPR036188">
    <property type="entry name" value="FAD/NAD-bd_sf"/>
</dbReference>
<dbReference type="InterPro" id="IPR050982">
    <property type="entry name" value="Auxin_biosynth/cation_transpt"/>
</dbReference>
<evidence type="ECO:0000259" key="2">
    <source>
        <dbReference type="Pfam" id="PF13454"/>
    </source>
</evidence>
<dbReference type="SUPFAM" id="SSF51905">
    <property type="entry name" value="FAD/NAD(P)-binding domain"/>
    <property type="match status" value="2"/>
</dbReference>
<dbReference type="PANTHER" id="PTHR43539">
    <property type="entry name" value="FLAVIN-BINDING MONOOXYGENASE-LIKE PROTEIN (AFU_ORTHOLOGUE AFUA_4G09220)"/>
    <property type="match status" value="1"/>
</dbReference>
<evidence type="ECO:0000313" key="4">
    <source>
        <dbReference type="Proteomes" id="UP000319722"/>
    </source>
</evidence>
<accession>A0A561C862</accession>
<proteinExistence type="predicted"/>
<reference evidence="3 4" key="1">
    <citation type="submission" date="2019-06" db="EMBL/GenBank/DDBJ databases">
        <title>Sorghum-associated microbial communities from plants grown in Nebraska, USA.</title>
        <authorList>
            <person name="Schachtman D."/>
        </authorList>
    </citation>
    <scope>NUCLEOTIDE SEQUENCE [LARGE SCALE GENOMIC DNA]</scope>
    <source>
        <strain evidence="3 4">T529</strain>
    </source>
</reference>
<evidence type="ECO:0000313" key="3">
    <source>
        <dbReference type="EMBL" id="TWD87381.1"/>
    </source>
</evidence>